<organism evidence="1">
    <name type="scientific">Pseudogymnoascus destructans</name>
    <dbReference type="NCBI Taxonomy" id="655981"/>
    <lineage>
        <taxon>Eukaryota</taxon>
        <taxon>Fungi</taxon>
        <taxon>Dikarya</taxon>
        <taxon>Ascomycota</taxon>
        <taxon>Pezizomycotina</taxon>
        <taxon>Leotiomycetes</taxon>
        <taxon>Thelebolales</taxon>
        <taxon>Thelebolaceae</taxon>
        <taxon>Pseudogymnoascus</taxon>
    </lineage>
</organism>
<sequence>MFLTPNRRYVTLAGAVLFLEWTWVFLCSPGHKDILASLPSQHKAANDDIFDYGFVQSAALKDICDAVEWNNELIFTCDNNSGSVADVKNSILNCLRFAIAAGGLLVAPRIIISNSSETSSVDSATKRTDFSSMFDLHHFLMSLHLSCPQLITHKHVDDVPPRAWTHNPLSLRPEDLQSPFLSAGIPRPETWGAEFHTWLGNQTATRKPTGGLTVVNLARSLPVYPVSSDEDFAHEFGMFLKIQPDARVLATLTFHALIRKYNFDAADSSAIARNAYVGAYLGSDGKATDTNHSPTTLAQRILNETLAADLTVLYLASTDPSSGERLAADASPLKIQVTSKFDLLPPQDAAALQALAPEQQALVDYLVLGRASQFMGVGGDAFGWSVALGRGGKWSRDGGEGMEGELMRDSLSRIYGKQGDDEFASCLWP</sequence>
<dbReference type="AlphaFoldDB" id="A0A177ADA8"/>
<reference evidence="1" key="1">
    <citation type="submission" date="2016-03" db="EMBL/GenBank/DDBJ databases">
        <title>Updated assembly of Pseudogymnoascus destructans, the fungus causing white-nose syndrome of bats.</title>
        <authorList>
            <person name="Palmer J.M."/>
            <person name="Drees K.P."/>
            <person name="Foster J.T."/>
            <person name="Lindner D.L."/>
        </authorList>
    </citation>
    <scope>NUCLEOTIDE SEQUENCE [LARGE SCALE GENOMIC DNA]</scope>
    <source>
        <strain evidence="1">20631-21</strain>
    </source>
</reference>
<gene>
    <name evidence="1" type="ORF">VC83_02878</name>
</gene>
<dbReference type="OrthoDB" id="20368at2759"/>
<dbReference type="GeneID" id="36285955"/>
<dbReference type="eggNOG" id="ENOG502S5IM">
    <property type="taxonomic scope" value="Eukaryota"/>
</dbReference>
<dbReference type="VEuPathDB" id="FungiDB:GMDG_00246"/>
<dbReference type="Proteomes" id="UP000077154">
    <property type="component" value="Unassembled WGS sequence"/>
</dbReference>
<dbReference type="RefSeq" id="XP_024325378.1">
    <property type="nucleotide sequence ID" value="XM_024466531.1"/>
</dbReference>
<dbReference type="EMBL" id="KV441392">
    <property type="protein sequence ID" value="OAF60096.1"/>
    <property type="molecule type" value="Genomic_DNA"/>
</dbReference>
<name>A0A177ADA8_9PEZI</name>
<accession>A0A177ADA8</accession>
<evidence type="ECO:0000313" key="1">
    <source>
        <dbReference type="EMBL" id="OAF60096.1"/>
    </source>
</evidence>
<protein>
    <submittedName>
        <fullName evidence="1">Uncharacterized protein</fullName>
    </submittedName>
</protein>
<proteinExistence type="predicted"/>